<gene>
    <name evidence="1" type="ORF">GCM10007173_32940</name>
</gene>
<organism evidence="1 2">
    <name type="scientific">Glutamicibacter ardleyensis</name>
    <dbReference type="NCBI Taxonomy" id="225894"/>
    <lineage>
        <taxon>Bacteria</taxon>
        <taxon>Bacillati</taxon>
        <taxon>Actinomycetota</taxon>
        <taxon>Actinomycetes</taxon>
        <taxon>Micrococcales</taxon>
        <taxon>Micrococcaceae</taxon>
        <taxon>Glutamicibacter</taxon>
    </lineage>
</organism>
<evidence type="ECO:0000313" key="2">
    <source>
        <dbReference type="Proteomes" id="UP000606115"/>
    </source>
</evidence>
<protein>
    <recommendedName>
        <fullName evidence="3">DUF2188 domain-containing protein</fullName>
    </recommendedName>
</protein>
<evidence type="ECO:0000313" key="1">
    <source>
        <dbReference type="EMBL" id="GGJ71462.1"/>
    </source>
</evidence>
<accession>A0ABQ2DTZ4</accession>
<sequence length="56" mass="6307">MHPIEICVNGQTWDVSLDGWFQGTFESLQDAYQTACELSLEHENTEIVVHGEIPST</sequence>
<dbReference type="Proteomes" id="UP000606115">
    <property type="component" value="Unassembled WGS sequence"/>
</dbReference>
<keyword evidence="2" id="KW-1185">Reference proteome</keyword>
<evidence type="ECO:0008006" key="3">
    <source>
        <dbReference type="Google" id="ProtNLM"/>
    </source>
</evidence>
<comment type="caution">
    <text evidence="1">The sequence shown here is derived from an EMBL/GenBank/DDBJ whole genome shotgun (WGS) entry which is preliminary data.</text>
</comment>
<name>A0ABQ2DTZ4_9MICC</name>
<reference evidence="2" key="1">
    <citation type="journal article" date="2019" name="Int. J. Syst. Evol. Microbiol.">
        <title>The Global Catalogue of Microorganisms (GCM) 10K type strain sequencing project: providing services to taxonomists for standard genome sequencing and annotation.</title>
        <authorList>
            <consortium name="The Broad Institute Genomics Platform"/>
            <consortium name="The Broad Institute Genome Sequencing Center for Infectious Disease"/>
            <person name="Wu L."/>
            <person name="Ma J."/>
        </authorList>
    </citation>
    <scope>NUCLEOTIDE SEQUENCE [LARGE SCALE GENOMIC DNA]</scope>
    <source>
        <strain evidence="2">CGMCC 1.3685</strain>
    </source>
</reference>
<dbReference type="EMBL" id="BMKX01000010">
    <property type="protein sequence ID" value="GGJ71462.1"/>
    <property type="molecule type" value="Genomic_DNA"/>
</dbReference>
<proteinExistence type="predicted"/>